<reference evidence="3 5" key="2">
    <citation type="submission" date="2020-12" db="EMBL/GenBank/DDBJ databases">
        <title>FDA dAtabase for Regulatory Grade micrObial Sequences (FDA-ARGOS): Supporting development and validation of Infectious Disease Dx tests.</title>
        <authorList>
            <person name="Sproer C."/>
            <person name="Gronow S."/>
            <person name="Severitt S."/>
            <person name="Schroder I."/>
            <person name="Tallon L."/>
            <person name="Sadzewicz L."/>
            <person name="Zhao X."/>
            <person name="Boylan J."/>
            <person name="Ott S."/>
            <person name="Bowen H."/>
            <person name="Vavikolanu K."/>
            <person name="Mehta A."/>
            <person name="Aluvathingal J."/>
            <person name="Nadendla S."/>
            <person name="Lowell S."/>
            <person name="Myers T."/>
            <person name="Yan Y."/>
            <person name="Sichtig H."/>
        </authorList>
    </citation>
    <scope>NUCLEOTIDE SEQUENCE [LARGE SCALE GENOMIC DNA]</scope>
    <source>
        <strain evidence="3 5">FDAARGOS_869</strain>
    </source>
</reference>
<keyword evidence="1" id="KW-0812">Transmembrane</keyword>
<organism evidence="2 4">
    <name type="scientific">Moraxella nonliquefaciens</name>
    <dbReference type="NCBI Taxonomy" id="478"/>
    <lineage>
        <taxon>Bacteria</taxon>
        <taxon>Pseudomonadati</taxon>
        <taxon>Pseudomonadota</taxon>
        <taxon>Gammaproteobacteria</taxon>
        <taxon>Moraxellales</taxon>
        <taxon>Moraxellaceae</taxon>
        <taxon>Moraxella</taxon>
    </lineage>
</organism>
<dbReference type="RefSeq" id="WP_062500874.1">
    <property type="nucleotide sequence ID" value="NZ_CP065728.1"/>
</dbReference>
<dbReference type="InterPro" id="IPR018729">
    <property type="entry name" value="DUF2269_transmembrane"/>
</dbReference>
<feature type="transmembrane region" description="Helical" evidence="1">
    <location>
        <begin position="12"/>
        <end position="34"/>
    </location>
</feature>
<protein>
    <submittedName>
        <fullName evidence="3">DUF2269 domain-containing protein</fullName>
    </submittedName>
</protein>
<evidence type="ECO:0000256" key="1">
    <source>
        <dbReference type="SAM" id="Phobius"/>
    </source>
</evidence>
<proteinExistence type="predicted"/>
<evidence type="ECO:0000313" key="3">
    <source>
        <dbReference type="EMBL" id="QPT45255.1"/>
    </source>
</evidence>
<gene>
    <name evidence="2" type="ORF">A7456_02010</name>
    <name evidence="3" type="ORF">I6G26_04500</name>
</gene>
<evidence type="ECO:0000313" key="4">
    <source>
        <dbReference type="Proteomes" id="UP000092575"/>
    </source>
</evidence>
<dbReference type="EMBL" id="LXTW01000012">
    <property type="protein sequence ID" value="OBX84960.1"/>
    <property type="molecule type" value="Genomic_DNA"/>
</dbReference>
<feature type="transmembrane region" description="Helical" evidence="1">
    <location>
        <begin position="138"/>
        <end position="156"/>
    </location>
</feature>
<dbReference type="Proteomes" id="UP000092575">
    <property type="component" value="Unassembled WGS sequence"/>
</dbReference>
<dbReference type="STRING" id="478.A7456_02010"/>
<reference evidence="2 4" key="1">
    <citation type="submission" date="2016-05" db="EMBL/GenBank/DDBJ databases">
        <title>Draft genome sequence of Moraxella nonliquefaciens CCUG 348T.</title>
        <authorList>
            <person name="Salva-Serra F."/>
            <person name="Engstrom-Jakobsson H."/>
            <person name="Thorell K."/>
            <person name="Gonzales-Siles L."/>
            <person name="Karlsson R."/>
            <person name="Boulund F."/>
            <person name="Engstrand L."/>
            <person name="Kristiansson E."/>
            <person name="Moore E."/>
        </authorList>
    </citation>
    <scope>NUCLEOTIDE SEQUENCE [LARGE SCALE GENOMIC DNA]</scope>
    <source>
        <strain evidence="2 4">CCUG 348</strain>
    </source>
</reference>
<evidence type="ECO:0000313" key="5">
    <source>
        <dbReference type="Proteomes" id="UP000594834"/>
    </source>
</evidence>
<dbReference type="Proteomes" id="UP000594834">
    <property type="component" value="Chromosome"/>
</dbReference>
<keyword evidence="1" id="KW-1133">Transmembrane helix</keyword>
<name>A0A1B8QM80_MORNO</name>
<evidence type="ECO:0000313" key="2">
    <source>
        <dbReference type="EMBL" id="OBX84960.1"/>
    </source>
</evidence>
<sequence>MSDFTLYQLIKTLHILSAMIILGTGFGTAFYLFVTNRSGCVPAQSVVSHWVCRADFWFTTPAVFFQFFSGLWLMNALNMPFSATWIWASLVLFFFTGACWLPVVVWQLKMRDIAKQSHDNGDTALPQSYWDYARKWELAGYPAFLAVLGIVFLMVFKPM</sequence>
<dbReference type="Pfam" id="PF10027">
    <property type="entry name" value="DUF2269"/>
    <property type="match status" value="1"/>
</dbReference>
<dbReference type="EMBL" id="CP065728">
    <property type="protein sequence ID" value="QPT45255.1"/>
    <property type="molecule type" value="Genomic_DNA"/>
</dbReference>
<keyword evidence="5" id="KW-1185">Reference proteome</keyword>
<dbReference type="AlphaFoldDB" id="A0A1B8QM80"/>
<feature type="transmembrane region" description="Helical" evidence="1">
    <location>
        <begin position="85"/>
        <end position="106"/>
    </location>
</feature>
<accession>A0A1B8QM80</accession>
<feature type="transmembrane region" description="Helical" evidence="1">
    <location>
        <begin position="54"/>
        <end position="73"/>
    </location>
</feature>
<keyword evidence="1" id="KW-0472">Membrane</keyword>